<evidence type="ECO:0000313" key="1">
    <source>
        <dbReference type="EMBL" id="KAL3684369.1"/>
    </source>
</evidence>
<reference evidence="1 2" key="1">
    <citation type="submission" date="2024-09" db="EMBL/GenBank/DDBJ databases">
        <title>Chromosome-scale assembly of Riccia sorocarpa.</title>
        <authorList>
            <person name="Paukszto L."/>
        </authorList>
    </citation>
    <scope>NUCLEOTIDE SEQUENCE [LARGE SCALE GENOMIC DNA]</scope>
    <source>
        <strain evidence="1">LP-2024</strain>
        <tissue evidence="1">Aerial parts of the thallus</tissue>
    </source>
</reference>
<accession>A0ABD3H2N6</accession>
<evidence type="ECO:0008006" key="3">
    <source>
        <dbReference type="Google" id="ProtNLM"/>
    </source>
</evidence>
<comment type="caution">
    <text evidence="1">The sequence shown here is derived from an EMBL/GenBank/DDBJ whole genome shotgun (WGS) entry which is preliminary data.</text>
</comment>
<proteinExistence type="predicted"/>
<dbReference type="Proteomes" id="UP001633002">
    <property type="component" value="Unassembled WGS sequence"/>
</dbReference>
<name>A0ABD3H2N6_9MARC</name>
<organism evidence="1 2">
    <name type="scientific">Riccia sorocarpa</name>
    <dbReference type="NCBI Taxonomy" id="122646"/>
    <lineage>
        <taxon>Eukaryota</taxon>
        <taxon>Viridiplantae</taxon>
        <taxon>Streptophyta</taxon>
        <taxon>Embryophyta</taxon>
        <taxon>Marchantiophyta</taxon>
        <taxon>Marchantiopsida</taxon>
        <taxon>Marchantiidae</taxon>
        <taxon>Marchantiales</taxon>
        <taxon>Ricciaceae</taxon>
        <taxon>Riccia</taxon>
    </lineage>
</organism>
<dbReference type="EMBL" id="JBJQOH010000006">
    <property type="protein sequence ID" value="KAL3684369.1"/>
    <property type="molecule type" value="Genomic_DNA"/>
</dbReference>
<dbReference type="AlphaFoldDB" id="A0ABD3H2N6"/>
<sequence>MVNRSYPVPVISDFADDTIFVLATEEASFRALFVLLEQCFQVSGCRVNWRKTLHLVLVGAPWRPKTILVAWDRLALPVNFGGAGIWCFKTFQLALVAKLIFSSLTAERQVWSDLLWGYLFPGNERPLLRLIFLQDFLSAGPGVPFAKFLLYSCAELLTPWVWRPQAFQLPAYESLGTILQLLERGHFISTDRCEELRQEFFPLLSRMIADLYAEGSLDIAELPDWSYTADTWHFSTDDWSLQACASKKVFSFPFSVANTHDSYGSPSYLAVACPFGTMFAYFFPTGLAGPFQRRMVGGSLSLGLFFLMAGSQQRLFHRSAGGFDAVFDWNLLFL</sequence>
<gene>
    <name evidence="1" type="ORF">R1sor_002391</name>
</gene>
<protein>
    <recommendedName>
        <fullName evidence="3">Reverse transcriptase domain-containing protein</fullName>
    </recommendedName>
</protein>
<evidence type="ECO:0000313" key="2">
    <source>
        <dbReference type="Proteomes" id="UP001633002"/>
    </source>
</evidence>
<keyword evidence="2" id="KW-1185">Reference proteome</keyword>